<protein>
    <submittedName>
        <fullName evidence="3">DotA/TraY family protein</fullName>
    </submittedName>
</protein>
<gene>
    <name evidence="3" type="ORF">ACFSKQ_05120</name>
</gene>
<organism evidence="3 4">
    <name type="scientific">Aureimonas populi</name>
    <dbReference type="NCBI Taxonomy" id="1701758"/>
    <lineage>
        <taxon>Bacteria</taxon>
        <taxon>Pseudomonadati</taxon>
        <taxon>Pseudomonadota</taxon>
        <taxon>Alphaproteobacteria</taxon>
        <taxon>Hyphomicrobiales</taxon>
        <taxon>Aurantimonadaceae</taxon>
        <taxon>Aureimonas</taxon>
    </lineage>
</organism>
<feature type="region of interest" description="Disordered" evidence="1">
    <location>
        <begin position="659"/>
        <end position="699"/>
    </location>
</feature>
<accession>A0ABW5CHU4</accession>
<dbReference type="InterPro" id="IPR027628">
    <property type="entry name" value="DotA_TraY"/>
</dbReference>
<feature type="transmembrane region" description="Helical" evidence="2">
    <location>
        <begin position="79"/>
        <end position="106"/>
    </location>
</feature>
<keyword evidence="2" id="KW-1133">Transmembrane helix</keyword>
<comment type="caution">
    <text evidence="3">The sequence shown here is derived from an EMBL/GenBank/DDBJ whole genome shotgun (WGS) entry which is preliminary data.</text>
</comment>
<feature type="transmembrane region" description="Helical" evidence="2">
    <location>
        <begin position="34"/>
        <end position="59"/>
    </location>
</feature>
<keyword evidence="2" id="KW-0472">Membrane</keyword>
<feature type="transmembrane region" description="Helical" evidence="2">
    <location>
        <begin position="506"/>
        <end position="532"/>
    </location>
</feature>
<dbReference type="EMBL" id="JBHUIJ010000005">
    <property type="protein sequence ID" value="MFD2236844.1"/>
    <property type="molecule type" value="Genomic_DNA"/>
</dbReference>
<sequence>MALPFPDLLSNPPDTDIAWSVVTAIIPMSGEATAFSVGIGVLASALTFLAVCWLAWFWLSGLTQAAYSGRPFGDGIHGFWGPLRVVLAFGMLVPLSGGLPAVSYVLRDLVARPAINTANAVAQSSTAYVVRDGNTLSPLSIGGASLVREVFESEVCAAAILAGRANLADTSAAAASLPNPAGSPVVRPARESFWPWGESTPAATTGYSWSWGPACGSLSVSAASEFGDGTFGEARRRAIGEIVAGVRAQEFVQRLAEAVRGVGVDPAPPSEDMIEAAKAHGQLPADLATTIARAGADLDRTLSVAATEVARRSGAASTMRGEVLRDVQERGFMALASYYRVLAHVSLSTAEAAGERPVRVKPDPAAFGVYDGEASRALAYVGTQFRREAAAKVLADGEIGEATAEASGVFADLVSTVTDPIRDHLLSYDGPRADPIADMMDMGSRLIVGAKAGYAVALAAYGTSALFMGAGQGALDAIMVPGWPILGVFFLVGLVLTYVLPLVPYVLMWFAFGAFVLEFAVASIAVLVWAFVHVRPDGQTFVSEAQRHGYGQLLIGIFFRLPATVLAFIAAHMLVVVLLNAFLASYNLSVQGANIGRATGLAGIVVAFAVMVYMQWQFVVWTFRLILSVPEKLGAWFGVSVASWGEGEAGSTVVGGVWSSQRNIPGAPKPGGSKGSAPGESVRAKGGRPLGAKPGPKEG</sequence>
<dbReference type="RefSeq" id="WP_209739730.1">
    <property type="nucleotide sequence ID" value="NZ_CP072611.1"/>
</dbReference>
<dbReference type="Proteomes" id="UP001597371">
    <property type="component" value="Unassembled WGS sequence"/>
</dbReference>
<feature type="transmembrane region" description="Helical" evidence="2">
    <location>
        <begin position="595"/>
        <end position="614"/>
    </location>
</feature>
<evidence type="ECO:0000256" key="1">
    <source>
        <dbReference type="SAM" id="MobiDB-lite"/>
    </source>
</evidence>
<proteinExistence type="predicted"/>
<evidence type="ECO:0000256" key="2">
    <source>
        <dbReference type="SAM" id="Phobius"/>
    </source>
</evidence>
<dbReference type="NCBIfam" id="TIGR04346">
    <property type="entry name" value="DotA_TraY"/>
    <property type="match status" value="1"/>
</dbReference>
<keyword evidence="2" id="KW-0812">Transmembrane</keyword>
<keyword evidence="4" id="KW-1185">Reference proteome</keyword>
<evidence type="ECO:0000313" key="3">
    <source>
        <dbReference type="EMBL" id="MFD2236844.1"/>
    </source>
</evidence>
<feature type="transmembrane region" description="Helical" evidence="2">
    <location>
        <begin position="553"/>
        <end position="583"/>
    </location>
</feature>
<name>A0ABW5CHU4_9HYPH</name>
<reference evidence="4" key="1">
    <citation type="journal article" date="2019" name="Int. J. Syst. Evol. Microbiol.">
        <title>The Global Catalogue of Microorganisms (GCM) 10K type strain sequencing project: providing services to taxonomists for standard genome sequencing and annotation.</title>
        <authorList>
            <consortium name="The Broad Institute Genomics Platform"/>
            <consortium name="The Broad Institute Genome Sequencing Center for Infectious Disease"/>
            <person name="Wu L."/>
            <person name="Ma J."/>
        </authorList>
    </citation>
    <scope>NUCLEOTIDE SEQUENCE [LARGE SCALE GENOMIC DNA]</scope>
    <source>
        <strain evidence="4">ZS-35-S2</strain>
    </source>
</reference>
<evidence type="ECO:0000313" key="4">
    <source>
        <dbReference type="Proteomes" id="UP001597371"/>
    </source>
</evidence>
<feature type="transmembrane region" description="Helical" evidence="2">
    <location>
        <begin position="478"/>
        <end position="500"/>
    </location>
</feature>